<dbReference type="Gene3D" id="3.80.10.10">
    <property type="entry name" value="Ribonuclease Inhibitor"/>
    <property type="match status" value="1"/>
</dbReference>
<dbReference type="AlphaFoldDB" id="A0AAD4JEF0"/>
<dbReference type="EMBL" id="SDAM02000072">
    <property type="protein sequence ID" value="KAH6832202.1"/>
    <property type="molecule type" value="Genomic_DNA"/>
</dbReference>
<evidence type="ECO:0000313" key="12">
    <source>
        <dbReference type="Proteomes" id="UP001190926"/>
    </source>
</evidence>
<dbReference type="InterPro" id="IPR058922">
    <property type="entry name" value="WHD_DRP"/>
</dbReference>
<dbReference type="InterPro" id="IPR044974">
    <property type="entry name" value="Disease_R_plants"/>
</dbReference>
<dbReference type="Gene3D" id="3.40.50.300">
    <property type="entry name" value="P-loop containing nucleotide triphosphate hydrolases"/>
    <property type="match status" value="1"/>
</dbReference>
<feature type="domain" description="NB-ARC" evidence="7">
    <location>
        <begin position="177"/>
        <end position="343"/>
    </location>
</feature>
<dbReference type="Pfam" id="PF23598">
    <property type="entry name" value="LRR_14"/>
    <property type="match status" value="1"/>
</dbReference>
<dbReference type="Gene3D" id="1.20.5.4130">
    <property type="match status" value="1"/>
</dbReference>
<dbReference type="Gene3D" id="1.10.10.10">
    <property type="entry name" value="Winged helix-like DNA-binding domain superfamily/Winged helix DNA-binding domain"/>
    <property type="match status" value="1"/>
</dbReference>
<evidence type="ECO:0000259" key="8">
    <source>
        <dbReference type="Pfam" id="PF18052"/>
    </source>
</evidence>
<evidence type="ECO:0000256" key="4">
    <source>
        <dbReference type="ARBA" id="ARBA00022741"/>
    </source>
</evidence>
<evidence type="ECO:0000256" key="6">
    <source>
        <dbReference type="ARBA" id="ARBA00022840"/>
    </source>
</evidence>
<proteinExistence type="inferred from homology"/>
<evidence type="ECO:0000256" key="5">
    <source>
        <dbReference type="ARBA" id="ARBA00022821"/>
    </source>
</evidence>
<evidence type="ECO:0008006" key="13">
    <source>
        <dbReference type="Google" id="ProtNLM"/>
    </source>
</evidence>
<keyword evidence="5" id="KW-0611">Plant defense</keyword>
<comment type="similarity">
    <text evidence="1">Belongs to the disease resistance NB-LRR family.</text>
</comment>
<dbReference type="FunFam" id="3.40.50.300:FF:001091">
    <property type="entry name" value="Probable disease resistance protein At1g61300"/>
    <property type="match status" value="1"/>
</dbReference>
<name>A0AAD4JEF0_PERFH</name>
<evidence type="ECO:0000256" key="2">
    <source>
        <dbReference type="ARBA" id="ARBA00022614"/>
    </source>
</evidence>
<accession>A0AAD4JEF0</accession>
<dbReference type="GO" id="GO:0098542">
    <property type="term" value="P:defense response to other organism"/>
    <property type="evidence" value="ECO:0007669"/>
    <property type="project" value="TreeGrafter"/>
</dbReference>
<dbReference type="Proteomes" id="UP001190926">
    <property type="component" value="Unassembled WGS sequence"/>
</dbReference>
<keyword evidence="4" id="KW-0547">Nucleotide-binding</keyword>
<sequence length="949" mass="108614">MAEAVVAIAIKTLGDLLLEEGRLLSGVSDEVKGLQMQLNEMKCLLEDADKRQHESKSILNWISEIKDLAYRAEDAIETYAFHVSSSKRRYGCVNHFLHHSFLSCFSAQGHSLHQLGYEVSKIRSEIATVTKSMQEYGIRNIIDDDEVHHHQNLLQLKRQTFPFEIEDCFVGRKDELERLVSLTIDQHKQQHRVISICGMGGIGKTTIARKVYNHIEIKRSFECFAWVCISQQCQIRSVLEDVFKQLNPHKRDAISSLSHTELIGELRQIQKAKRCIIVLDDLWKVGHWDALKHAYLIQDSKSTILFTTRNLNLVQLAGSSFKVGNLTVDDGWELLKKKAFPHNNNININIIPTDFAMDERSVSKIGKEMVVKCDCLPLAISLLGGVLSKKRTLKEWELVNENIKAYLYRGEGLEIIHGVVTLSYEDLPYYLKPCFLYMVQFKEDEFIFADDLYRMWIAQGMISHDNINQGKEESLMDVAELYLSELVSRCIVQVEVEDDAIPGHKYRRCKLHDVVQELCFSLAKKEDLGIQILDYQGGKFSSLLHQSLSAGIKTRYLDVHFERKLELELEDGAFITADEADNKKHVRSLRLVNHVHGEIVEFPHTIVDLQEFKLLKVLVIKRFNFAGRKLPRGIGDLIHLRYLCLRECRLSELPSSISNLMWLHTLDLLNSRNVRVPNHVLKKMLRLKHLFLPSYDKEKMGDYLLRLDEGLDELETLYCFDSSVHELKSIARMKNLRCFAGKVCDNKSLSQIVHFINTNWNNLRYCAVFIEHGCQFTSGGLMDLKKVLACPNIHRLTINVKIGKLLNECGNQVVSSKLVHLTLSNCEIENGLMEILGKLPFLLDLCLSDKSFVGEEMKCRASGFPRLKKLVLKGLPNLKEWRVEEGAMPILGEIEINHCPRLEMVPGGLRCILNLQKLMIIGMPELGKRVSYGGEDFDKVCHVPSVIIN</sequence>
<dbReference type="FunFam" id="1.10.10.10:FF:000322">
    <property type="entry name" value="Probable disease resistance protein At1g63360"/>
    <property type="match status" value="1"/>
</dbReference>
<dbReference type="PANTHER" id="PTHR23155:SF1185">
    <property type="entry name" value="DISEASE RESISTANCE RPP8-LIKE PROTEIN 3-RELATED"/>
    <property type="match status" value="1"/>
</dbReference>
<dbReference type="InterPro" id="IPR041118">
    <property type="entry name" value="Rx_N"/>
</dbReference>
<keyword evidence="6" id="KW-0067">ATP-binding</keyword>
<keyword evidence="3" id="KW-0677">Repeat</keyword>
<feature type="domain" description="Disease resistance N-terminal" evidence="8">
    <location>
        <begin position="5"/>
        <end position="93"/>
    </location>
</feature>
<evidence type="ECO:0000256" key="1">
    <source>
        <dbReference type="ARBA" id="ARBA00008894"/>
    </source>
</evidence>
<evidence type="ECO:0000259" key="7">
    <source>
        <dbReference type="Pfam" id="PF00931"/>
    </source>
</evidence>
<evidence type="ECO:0000259" key="10">
    <source>
        <dbReference type="Pfam" id="PF23598"/>
    </source>
</evidence>
<dbReference type="PRINTS" id="PR00364">
    <property type="entry name" value="DISEASERSIST"/>
</dbReference>
<dbReference type="GO" id="GO:0005524">
    <property type="term" value="F:ATP binding"/>
    <property type="evidence" value="ECO:0007669"/>
    <property type="project" value="UniProtKB-KW"/>
</dbReference>
<dbReference type="PANTHER" id="PTHR23155">
    <property type="entry name" value="DISEASE RESISTANCE PROTEIN RP"/>
    <property type="match status" value="1"/>
</dbReference>
<keyword evidence="12" id="KW-1185">Reference proteome</keyword>
<dbReference type="InterPro" id="IPR036388">
    <property type="entry name" value="WH-like_DNA-bd_sf"/>
</dbReference>
<dbReference type="Pfam" id="PF18052">
    <property type="entry name" value="Rx_N"/>
    <property type="match status" value="1"/>
</dbReference>
<dbReference type="CDD" id="cd14798">
    <property type="entry name" value="RX-CC_like"/>
    <property type="match status" value="1"/>
</dbReference>
<gene>
    <name evidence="11" type="ORF">C2S53_005551</name>
</gene>
<feature type="domain" description="Disease resistance R13L4/SHOC-2-like LRR" evidence="10">
    <location>
        <begin position="586"/>
        <end position="902"/>
    </location>
</feature>
<comment type="caution">
    <text evidence="11">The sequence shown here is derived from an EMBL/GenBank/DDBJ whole genome shotgun (WGS) entry which is preliminary data.</text>
</comment>
<dbReference type="SUPFAM" id="SSF52540">
    <property type="entry name" value="P-loop containing nucleoside triphosphate hydrolases"/>
    <property type="match status" value="1"/>
</dbReference>
<dbReference type="InterPro" id="IPR027417">
    <property type="entry name" value="P-loop_NTPase"/>
</dbReference>
<dbReference type="InterPro" id="IPR042197">
    <property type="entry name" value="Apaf_helical"/>
</dbReference>
<dbReference type="InterPro" id="IPR055414">
    <property type="entry name" value="LRR_R13L4/SHOC2-like"/>
</dbReference>
<evidence type="ECO:0000256" key="3">
    <source>
        <dbReference type="ARBA" id="ARBA00022737"/>
    </source>
</evidence>
<dbReference type="GO" id="GO:0043531">
    <property type="term" value="F:ADP binding"/>
    <property type="evidence" value="ECO:0007669"/>
    <property type="project" value="InterPro"/>
</dbReference>
<dbReference type="Pfam" id="PF00931">
    <property type="entry name" value="NB-ARC"/>
    <property type="match status" value="1"/>
</dbReference>
<dbReference type="Pfam" id="PF23559">
    <property type="entry name" value="WHD_DRP"/>
    <property type="match status" value="1"/>
</dbReference>
<dbReference type="GO" id="GO:0051607">
    <property type="term" value="P:defense response to virus"/>
    <property type="evidence" value="ECO:0007669"/>
    <property type="project" value="UniProtKB-ARBA"/>
</dbReference>
<reference evidence="11 12" key="1">
    <citation type="journal article" date="2021" name="Nat. Commun.">
        <title>Incipient diploidization of the medicinal plant Perilla within 10,000 years.</title>
        <authorList>
            <person name="Zhang Y."/>
            <person name="Shen Q."/>
            <person name="Leng L."/>
            <person name="Zhang D."/>
            <person name="Chen S."/>
            <person name="Shi Y."/>
            <person name="Ning Z."/>
            <person name="Chen S."/>
        </authorList>
    </citation>
    <scope>NUCLEOTIDE SEQUENCE [LARGE SCALE GENOMIC DNA]</scope>
    <source>
        <strain evidence="12">cv. PC099</strain>
    </source>
</reference>
<dbReference type="InterPro" id="IPR032675">
    <property type="entry name" value="LRR_dom_sf"/>
</dbReference>
<keyword evidence="2" id="KW-0433">Leucine-rich repeat</keyword>
<dbReference type="InterPro" id="IPR002182">
    <property type="entry name" value="NB-ARC"/>
</dbReference>
<dbReference type="Gene3D" id="1.10.8.430">
    <property type="entry name" value="Helical domain of apoptotic protease-activating factors"/>
    <property type="match status" value="1"/>
</dbReference>
<organism evidence="11 12">
    <name type="scientific">Perilla frutescens var. hirtella</name>
    <name type="common">Perilla citriodora</name>
    <name type="synonym">Perilla setoyensis</name>
    <dbReference type="NCBI Taxonomy" id="608512"/>
    <lineage>
        <taxon>Eukaryota</taxon>
        <taxon>Viridiplantae</taxon>
        <taxon>Streptophyta</taxon>
        <taxon>Embryophyta</taxon>
        <taxon>Tracheophyta</taxon>
        <taxon>Spermatophyta</taxon>
        <taxon>Magnoliopsida</taxon>
        <taxon>eudicotyledons</taxon>
        <taxon>Gunneridae</taxon>
        <taxon>Pentapetalae</taxon>
        <taxon>asterids</taxon>
        <taxon>lamiids</taxon>
        <taxon>Lamiales</taxon>
        <taxon>Lamiaceae</taxon>
        <taxon>Nepetoideae</taxon>
        <taxon>Elsholtzieae</taxon>
        <taxon>Perilla</taxon>
    </lineage>
</organism>
<protein>
    <recommendedName>
        <fullName evidence="13">Disease resistance protein At1g50180</fullName>
    </recommendedName>
</protein>
<evidence type="ECO:0000259" key="9">
    <source>
        <dbReference type="Pfam" id="PF23559"/>
    </source>
</evidence>
<dbReference type="SUPFAM" id="SSF52058">
    <property type="entry name" value="L domain-like"/>
    <property type="match status" value="1"/>
</dbReference>
<dbReference type="InterPro" id="IPR038005">
    <property type="entry name" value="RX-like_CC"/>
</dbReference>
<evidence type="ECO:0000313" key="11">
    <source>
        <dbReference type="EMBL" id="KAH6832202.1"/>
    </source>
</evidence>
<feature type="domain" description="Disease resistance protein winged helix" evidence="9">
    <location>
        <begin position="441"/>
        <end position="518"/>
    </location>
</feature>